<evidence type="ECO:0000313" key="3">
    <source>
        <dbReference type="EMBL" id="KRZ42028.1"/>
    </source>
</evidence>
<evidence type="ECO:0000313" key="5">
    <source>
        <dbReference type="Proteomes" id="UP000054826"/>
    </source>
</evidence>
<reference evidence="4 5" key="1">
    <citation type="submission" date="2015-01" db="EMBL/GenBank/DDBJ databases">
        <title>Evolution of Trichinella species and genotypes.</title>
        <authorList>
            <person name="Korhonen P.K."/>
            <person name="Edoardo P."/>
            <person name="Giuseppe L.R."/>
            <person name="Gasser R.B."/>
        </authorList>
    </citation>
    <scope>NUCLEOTIDE SEQUENCE [LARGE SCALE GENOMIC DNA]</scope>
    <source>
        <strain evidence="2">ISS13</strain>
        <strain evidence="3">ISS176</strain>
    </source>
</reference>
<feature type="domain" description="DUF7107" evidence="1">
    <location>
        <begin position="384"/>
        <end position="430"/>
    </location>
</feature>
<dbReference type="PANTHER" id="PTHR36519:SF9">
    <property type="entry name" value="EB DOMAIN-CONTAINING PROTEIN-RELATED"/>
    <property type="match status" value="1"/>
</dbReference>
<accession>A0A0V1K452</accession>
<dbReference type="Proteomes" id="UP000054826">
    <property type="component" value="Unassembled WGS sequence"/>
</dbReference>
<protein>
    <recommendedName>
        <fullName evidence="1">DUF7107 domain-containing protein</fullName>
    </recommendedName>
</protein>
<dbReference type="Proteomes" id="UP000054632">
    <property type="component" value="Unassembled WGS sequence"/>
</dbReference>
<dbReference type="AlphaFoldDB" id="A0A0V1K452"/>
<name>A0A0V1K452_TRIPS</name>
<organism evidence="3 5">
    <name type="scientific">Trichinella pseudospiralis</name>
    <name type="common">Parasitic roundworm</name>
    <dbReference type="NCBI Taxonomy" id="6337"/>
    <lineage>
        <taxon>Eukaryota</taxon>
        <taxon>Metazoa</taxon>
        <taxon>Ecdysozoa</taxon>
        <taxon>Nematoda</taxon>
        <taxon>Enoplea</taxon>
        <taxon>Dorylaimia</taxon>
        <taxon>Trichinellida</taxon>
        <taxon>Trichinellidae</taxon>
        <taxon>Trichinella</taxon>
    </lineage>
</organism>
<comment type="caution">
    <text evidence="3">The sequence shown here is derived from an EMBL/GenBank/DDBJ whole genome shotgun (WGS) entry which is preliminary data.</text>
</comment>
<sequence length="452" mass="50840">MKIKKQKMIATWLLIRVVYALRFLIVKAYAKDAGSLCTEDDDCPDQMICSNGFCMPAIPTRNRCYSEHHCSYQERCRYQTCWTIMYIQCRKDADCIANLICRYGFCDVATDMMKLSFKQRPCATHLNCPGTEICIDEMCEQAEPTGDACYNDEHCKSELSACKFGQCWRHGRPKQEVPKAMPITQSPPRSTIPLSGGSCTNHFHCTETAICLKSECKEAEPTRTRCTSDLACPQGGACKYKFCWSAIDNNKNNNGAHKHFLISIVKIVKKTIHSFFFITDATALTVECNTHEDCGLTRVCSKRHKPRCTAAYPIGITCNSDTDCKAKQICREGICWQEGSKLESVVQRDVCQLFLFSCSISSRVCQLLLALVAGENGMEEGEPCKKHAECNGYTICLYGTCTAAVPLNIDCTDDASCKEKDTGCKYAHCWLAFYDEQFDYDLSDSVEKMENN</sequence>
<dbReference type="EMBL" id="JYDV01000017">
    <property type="protein sequence ID" value="KRZ42028.1"/>
    <property type="molecule type" value="Genomic_DNA"/>
</dbReference>
<evidence type="ECO:0000313" key="2">
    <source>
        <dbReference type="EMBL" id="KRY66513.1"/>
    </source>
</evidence>
<evidence type="ECO:0000313" key="4">
    <source>
        <dbReference type="Proteomes" id="UP000054632"/>
    </source>
</evidence>
<feature type="domain" description="DUF7107" evidence="1">
    <location>
        <begin position="37"/>
        <end position="83"/>
    </location>
</feature>
<dbReference type="InterPro" id="IPR055531">
    <property type="entry name" value="DUF7107"/>
</dbReference>
<dbReference type="EMBL" id="JYDR01000166">
    <property type="protein sequence ID" value="KRY66513.1"/>
    <property type="molecule type" value="Genomic_DNA"/>
</dbReference>
<dbReference type="Pfam" id="PF23416">
    <property type="entry name" value="DUF7107"/>
    <property type="match status" value="5"/>
</dbReference>
<dbReference type="PANTHER" id="PTHR36519">
    <property type="entry name" value="FIP (FUNGUS-INDUCED PROTEIN) RELATED-RELATED"/>
    <property type="match status" value="1"/>
</dbReference>
<evidence type="ECO:0000259" key="1">
    <source>
        <dbReference type="Pfam" id="PF23416"/>
    </source>
</evidence>
<proteinExistence type="predicted"/>
<gene>
    <name evidence="2" type="ORF">T4A_12893</name>
    <name evidence="3" type="ORF">T4C_13044</name>
</gene>
<dbReference type="SMART" id="SM00286">
    <property type="entry name" value="PTI"/>
    <property type="match status" value="3"/>
</dbReference>
<feature type="domain" description="DUF7107" evidence="1">
    <location>
        <begin position="287"/>
        <end position="337"/>
    </location>
</feature>
<feature type="domain" description="DUF7107" evidence="1">
    <location>
        <begin position="198"/>
        <end position="245"/>
    </location>
</feature>
<feature type="domain" description="DUF7107" evidence="1">
    <location>
        <begin position="122"/>
        <end position="169"/>
    </location>
</feature>